<reference evidence="1" key="1">
    <citation type="submission" date="2020-05" db="EMBL/GenBank/DDBJ databases">
        <title>WGS assembly of Corymbia citriodora subspecies variegata.</title>
        <authorList>
            <person name="Barry K."/>
            <person name="Hundley H."/>
            <person name="Shu S."/>
            <person name="Jenkins J."/>
            <person name="Grimwood J."/>
            <person name="Baten A."/>
        </authorList>
    </citation>
    <scope>NUCLEOTIDE SEQUENCE</scope>
    <source>
        <strain evidence="1">CV2-018</strain>
    </source>
</reference>
<proteinExistence type="predicted"/>
<dbReference type="Gramene" id="rna-gnl|WGS:JABURB|Cocit.L0585.1">
    <property type="protein sequence ID" value="cds-KAF7852057.1"/>
    <property type="gene ID" value="gene-BT93_L0585"/>
</dbReference>
<evidence type="ECO:0000313" key="1">
    <source>
        <dbReference type="EMBL" id="KAF7852057.1"/>
    </source>
</evidence>
<accession>A0A8T0CWS5</accession>
<evidence type="ECO:0000313" key="2">
    <source>
        <dbReference type="Proteomes" id="UP000806378"/>
    </source>
</evidence>
<dbReference type="InterPro" id="IPR004158">
    <property type="entry name" value="DUF247_pln"/>
</dbReference>
<gene>
    <name evidence="1" type="ORF">BT93_L0585</name>
</gene>
<keyword evidence="2" id="KW-1185">Reference proteome</keyword>
<comment type="caution">
    <text evidence="1">The sequence shown here is derived from an EMBL/GenBank/DDBJ whole genome shotgun (WGS) entry which is preliminary data.</text>
</comment>
<dbReference type="PANTHER" id="PTHR31170:SF25">
    <property type="entry name" value="BNAA09G04570D PROTEIN"/>
    <property type="match status" value="1"/>
</dbReference>
<dbReference type="Pfam" id="PF03140">
    <property type="entry name" value="DUF247"/>
    <property type="match status" value="1"/>
</dbReference>
<dbReference type="OrthoDB" id="672127at2759"/>
<dbReference type="PANTHER" id="PTHR31170">
    <property type="entry name" value="BNAC04G53230D PROTEIN"/>
    <property type="match status" value="1"/>
</dbReference>
<protein>
    <submittedName>
        <fullName evidence="1">Uncharacterized protein</fullName>
    </submittedName>
</protein>
<sequence>MRMAGAETTSASHDHLNELAISIRSRFDGLSPPSDCCIFTVPESLRRTNEEAYTPHVIAIGPCHRLSSSLLPMEDHKLLYLQNFLQHNQNYRLEDYIQRVKSWEDDARNNYDKQIGLNSNQFAEMMLLDGIFVIQLFLMCIYHERRLPNDRIFGKPWLLNDVGHDMTLLENQMPFFVVQRLFKMAFGAHQQQMPELLEFVYQFFKPVTGMEKLPELAMELEVKHFLHVISLSFLPSERKEQNRNHKEMKFPPSATELVAAGVKLRKRESKCLLDIEFKNGVLNIPCLAVYDLTEYYFQNVIAFKQCYCKNRHLTNYMKFMDCLVDTPGDTELLINKISLKTGSAIRKLWRSYSTP</sequence>
<organism evidence="1 2">
    <name type="scientific">Corymbia citriodora subsp. variegata</name>
    <dbReference type="NCBI Taxonomy" id="360336"/>
    <lineage>
        <taxon>Eukaryota</taxon>
        <taxon>Viridiplantae</taxon>
        <taxon>Streptophyta</taxon>
        <taxon>Embryophyta</taxon>
        <taxon>Tracheophyta</taxon>
        <taxon>Spermatophyta</taxon>
        <taxon>Magnoliopsida</taxon>
        <taxon>eudicotyledons</taxon>
        <taxon>Gunneridae</taxon>
        <taxon>Pentapetalae</taxon>
        <taxon>rosids</taxon>
        <taxon>malvids</taxon>
        <taxon>Myrtales</taxon>
        <taxon>Myrtaceae</taxon>
        <taxon>Myrtoideae</taxon>
        <taxon>Eucalypteae</taxon>
        <taxon>Corymbia</taxon>
    </lineage>
</organism>
<dbReference type="EMBL" id="MU089520">
    <property type="protein sequence ID" value="KAF7852057.1"/>
    <property type="molecule type" value="Genomic_DNA"/>
</dbReference>
<dbReference type="AlphaFoldDB" id="A0A8T0CWS5"/>
<dbReference type="Proteomes" id="UP000806378">
    <property type="component" value="Unassembled WGS sequence"/>
</dbReference>
<name>A0A8T0CWS5_CORYI</name>